<evidence type="ECO:0000256" key="2">
    <source>
        <dbReference type="ARBA" id="ARBA00023125"/>
    </source>
</evidence>
<accession>A0A3B0Q3Y8</accession>
<dbReference type="InterPro" id="IPR010992">
    <property type="entry name" value="IHF-like_DNA-bd_dom_sf"/>
</dbReference>
<dbReference type="Gene3D" id="4.10.520.10">
    <property type="entry name" value="IHF-like DNA-binding proteins"/>
    <property type="match status" value="1"/>
</dbReference>
<evidence type="ECO:0000313" key="4">
    <source>
        <dbReference type="EMBL" id="SYV97496.1"/>
    </source>
</evidence>
<reference evidence="5" key="1">
    <citation type="submission" date="2018-06" db="EMBL/GenBank/DDBJ databases">
        <authorList>
            <consortium name="Pathogen Informatics"/>
        </authorList>
    </citation>
    <scope>NUCLEOTIDE SEQUENCE [LARGE SCALE GENOMIC DNA]</scope>
    <source>
        <strain evidence="5">NCTC10132</strain>
    </source>
</reference>
<dbReference type="GO" id="GO:0030527">
    <property type="term" value="F:structural constituent of chromatin"/>
    <property type="evidence" value="ECO:0007669"/>
    <property type="project" value="InterPro"/>
</dbReference>
<dbReference type="Proteomes" id="UP000257559">
    <property type="component" value="Chromosome"/>
</dbReference>
<gene>
    <name evidence="4" type="primary">hupA</name>
    <name evidence="4" type="ORF">NCTC10132_00862</name>
</gene>
<dbReference type="EMBL" id="LS991951">
    <property type="protein sequence ID" value="SYV97496.1"/>
    <property type="molecule type" value="Genomic_DNA"/>
</dbReference>
<evidence type="ECO:0000313" key="5">
    <source>
        <dbReference type="Proteomes" id="UP000257559"/>
    </source>
</evidence>
<dbReference type="GO" id="GO:0003677">
    <property type="term" value="F:DNA binding"/>
    <property type="evidence" value="ECO:0007669"/>
    <property type="project" value="UniProtKB-KW"/>
</dbReference>
<proteinExistence type="inferred from homology"/>
<dbReference type="OrthoDB" id="399230at2"/>
<keyword evidence="2 4" id="KW-0238">DNA-binding</keyword>
<dbReference type="InterPro" id="IPR000119">
    <property type="entry name" value="Hist_DNA-bd"/>
</dbReference>
<dbReference type="KEGG" id="medw:NCTC10132_00862"/>
<dbReference type="CDD" id="cd00591">
    <property type="entry name" value="HU_IHF"/>
    <property type="match status" value="1"/>
</dbReference>
<organism evidence="4 5">
    <name type="scientific">Mycoplasmopsis edwardii</name>
    <dbReference type="NCBI Taxonomy" id="53558"/>
    <lineage>
        <taxon>Bacteria</taxon>
        <taxon>Bacillati</taxon>
        <taxon>Mycoplasmatota</taxon>
        <taxon>Mycoplasmoidales</taxon>
        <taxon>Metamycoplasmataceae</taxon>
        <taxon>Mycoplasmopsis</taxon>
    </lineage>
</organism>
<dbReference type="Pfam" id="PF00216">
    <property type="entry name" value="Bac_DNA_binding"/>
    <property type="match status" value="1"/>
</dbReference>
<protein>
    <submittedName>
        <fullName evidence="4">DNA-binding protein HU</fullName>
    </submittedName>
</protein>
<sequence length="96" mass="11344">MTKKEFVTQVAEMTEDTLKLTPKQVDEVLETMLFVLKEQLLAEESVRLSHFGIFSTVVKPQRTIINRFSKQEQVVPRKRVIKYKPSKYLRDLVDFK</sequence>
<dbReference type="PANTHER" id="PTHR33175:SF3">
    <property type="entry name" value="DNA-BINDING PROTEIN HU-BETA"/>
    <property type="match status" value="1"/>
</dbReference>
<keyword evidence="5" id="KW-1185">Reference proteome</keyword>
<dbReference type="AlphaFoldDB" id="A0A3B0Q3Y8"/>
<evidence type="ECO:0000256" key="1">
    <source>
        <dbReference type="ARBA" id="ARBA00023067"/>
    </source>
</evidence>
<dbReference type="PANTHER" id="PTHR33175">
    <property type="entry name" value="DNA-BINDING PROTEIN HU"/>
    <property type="match status" value="1"/>
</dbReference>
<dbReference type="RefSeq" id="WP_117275417.1">
    <property type="nucleotide sequence ID" value="NZ_CP114370.1"/>
</dbReference>
<evidence type="ECO:0000256" key="3">
    <source>
        <dbReference type="RuleBase" id="RU003939"/>
    </source>
</evidence>
<dbReference type="GO" id="GO:0005829">
    <property type="term" value="C:cytosol"/>
    <property type="evidence" value="ECO:0007669"/>
    <property type="project" value="TreeGrafter"/>
</dbReference>
<name>A0A3B0Q3Y8_9BACT</name>
<keyword evidence="1" id="KW-0226">DNA condensation</keyword>
<dbReference type="GO" id="GO:0030261">
    <property type="term" value="P:chromosome condensation"/>
    <property type="evidence" value="ECO:0007669"/>
    <property type="project" value="UniProtKB-KW"/>
</dbReference>
<comment type="similarity">
    <text evidence="3">Belongs to the bacterial histone-like protein family.</text>
</comment>
<dbReference type="SMART" id="SM00411">
    <property type="entry name" value="BHL"/>
    <property type="match status" value="1"/>
</dbReference>
<dbReference type="SUPFAM" id="SSF47729">
    <property type="entry name" value="IHF-like DNA-binding proteins"/>
    <property type="match status" value="1"/>
</dbReference>